<keyword evidence="7" id="KW-0808">Transferase</keyword>
<dbReference type="GO" id="GO:1990817">
    <property type="term" value="F:poly(A) RNA polymerase activity"/>
    <property type="evidence" value="ECO:0007669"/>
    <property type="project" value="UniProtKB-EC"/>
</dbReference>
<feature type="region of interest" description="Disordered" evidence="10">
    <location>
        <begin position="1393"/>
        <end position="1448"/>
    </location>
</feature>
<protein>
    <recommendedName>
        <fullName evidence="5">polynucleotide adenylyltransferase</fullName>
        <ecNumber evidence="5">2.7.7.19</ecNumber>
    </recommendedName>
</protein>
<feature type="region of interest" description="Disordered" evidence="10">
    <location>
        <begin position="647"/>
        <end position="699"/>
    </location>
</feature>
<evidence type="ECO:0000256" key="10">
    <source>
        <dbReference type="SAM" id="MobiDB-lite"/>
    </source>
</evidence>
<keyword evidence="6" id="KW-0963">Cytoplasm</keyword>
<reference evidence="13" key="1">
    <citation type="journal article" date="2020" name="Fungal Divers.">
        <title>Resolving the Mortierellaceae phylogeny through synthesis of multi-gene phylogenetics and phylogenomics.</title>
        <authorList>
            <person name="Vandepol N."/>
            <person name="Liber J."/>
            <person name="Desiro A."/>
            <person name="Na H."/>
            <person name="Kennedy M."/>
            <person name="Barry K."/>
            <person name="Grigoriev I.V."/>
            <person name="Miller A.N."/>
            <person name="O'Donnell K."/>
            <person name="Stajich J.E."/>
            <person name="Bonito G."/>
        </authorList>
    </citation>
    <scope>NUCLEOTIDE SEQUENCE</scope>
    <source>
        <strain evidence="13">NRRL 2591</strain>
    </source>
</reference>
<dbReference type="PANTHER" id="PTHR12271">
    <property type="entry name" value="POLY A POLYMERASE CID PAP -RELATED"/>
    <property type="match status" value="1"/>
</dbReference>
<dbReference type="CDD" id="cd05402">
    <property type="entry name" value="NT_PAP_TUTase"/>
    <property type="match status" value="1"/>
</dbReference>
<gene>
    <name evidence="13" type="ORF">EC957_000244</name>
</gene>
<evidence type="ECO:0000256" key="2">
    <source>
        <dbReference type="ARBA" id="ARBA00001946"/>
    </source>
</evidence>
<comment type="caution">
    <text evidence="13">The sequence shown here is derived from an EMBL/GenBank/DDBJ whole genome shotgun (WGS) entry which is preliminary data.</text>
</comment>
<feature type="compositionally biased region" description="Basic and acidic residues" evidence="10">
    <location>
        <begin position="1298"/>
        <end position="1328"/>
    </location>
</feature>
<feature type="compositionally biased region" description="Acidic residues" evidence="10">
    <location>
        <begin position="1401"/>
        <end position="1411"/>
    </location>
</feature>
<feature type="region of interest" description="Disordered" evidence="10">
    <location>
        <begin position="1567"/>
        <end position="1605"/>
    </location>
</feature>
<organism evidence="13 14">
    <name type="scientific">Mortierella hygrophila</name>
    <dbReference type="NCBI Taxonomy" id="979708"/>
    <lineage>
        <taxon>Eukaryota</taxon>
        <taxon>Fungi</taxon>
        <taxon>Fungi incertae sedis</taxon>
        <taxon>Mucoromycota</taxon>
        <taxon>Mortierellomycotina</taxon>
        <taxon>Mortierellomycetes</taxon>
        <taxon>Mortierellales</taxon>
        <taxon>Mortierellaceae</taxon>
        <taxon>Mortierella</taxon>
    </lineage>
</organism>
<feature type="compositionally biased region" description="Low complexity" evidence="10">
    <location>
        <begin position="46"/>
        <end position="83"/>
    </location>
</feature>
<dbReference type="SUPFAM" id="SSF81631">
    <property type="entry name" value="PAP/OAS1 substrate-binding domain"/>
    <property type="match status" value="1"/>
</dbReference>
<comment type="subcellular location">
    <subcellularLocation>
        <location evidence="3">Cytoplasm</location>
    </subcellularLocation>
</comment>
<dbReference type="GO" id="GO:0005737">
    <property type="term" value="C:cytoplasm"/>
    <property type="evidence" value="ECO:0007669"/>
    <property type="project" value="UniProtKB-SubCell"/>
</dbReference>
<feature type="compositionally biased region" description="Low complexity" evidence="10">
    <location>
        <begin position="1651"/>
        <end position="1671"/>
    </location>
</feature>
<dbReference type="Gene3D" id="1.10.1410.10">
    <property type="match status" value="1"/>
</dbReference>
<evidence type="ECO:0000256" key="3">
    <source>
        <dbReference type="ARBA" id="ARBA00004496"/>
    </source>
</evidence>
<dbReference type="InterPro" id="IPR054708">
    <property type="entry name" value="MTPAP-like_central"/>
</dbReference>
<evidence type="ECO:0000259" key="12">
    <source>
        <dbReference type="Pfam" id="PF22600"/>
    </source>
</evidence>
<feature type="compositionally biased region" description="Low complexity" evidence="10">
    <location>
        <begin position="125"/>
        <end position="139"/>
    </location>
</feature>
<dbReference type="GO" id="GO:0031123">
    <property type="term" value="P:RNA 3'-end processing"/>
    <property type="evidence" value="ECO:0007669"/>
    <property type="project" value="TreeGrafter"/>
</dbReference>
<keyword evidence="9" id="KW-0460">Magnesium</keyword>
<feature type="compositionally biased region" description="Polar residues" evidence="10">
    <location>
        <begin position="114"/>
        <end position="124"/>
    </location>
</feature>
<dbReference type="PANTHER" id="PTHR12271:SF40">
    <property type="entry name" value="POLY(A) RNA POLYMERASE GLD2"/>
    <property type="match status" value="1"/>
</dbReference>
<dbReference type="GO" id="GO:0010605">
    <property type="term" value="P:negative regulation of macromolecule metabolic process"/>
    <property type="evidence" value="ECO:0007669"/>
    <property type="project" value="UniProtKB-ARBA"/>
</dbReference>
<feature type="compositionally biased region" description="Polar residues" evidence="10">
    <location>
        <begin position="1287"/>
        <end position="1297"/>
    </location>
</feature>
<dbReference type="GO" id="GO:0046872">
    <property type="term" value="F:metal ion binding"/>
    <property type="evidence" value="ECO:0007669"/>
    <property type="project" value="UniProtKB-KW"/>
</dbReference>
<keyword evidence="14" id="KW-1185">Reference proteome</keyword>
<evidence type="ECO:0000256" key="9">
    <source>
        <dbReference type="ARBA" id="ARBA00022842"/>
    </source>
</evidence>
<dbReference type="SUPFAM" id="SSF81301">
    <property type="entry name" value="Nucleotidyltransferase"/>
    <property type="match status" value="1"/>
</dbReference>
<evidence type="ECO:0000259" key="11">
    <source>
        <dbReference type="Pfam" id="PF03828"/>
    </source>
</evidence>
<dbReference type="Proteomes" id="UP000723463">
    <property type="component" value="Unassembled WGS sequence"/>
</dbReference>
<evidence type="ECO:0000256" key="1">
    <source>
        <dbReference type="ARBA" id="ARBA00001936"/>
    </source>
</evidence>
<feature type="region of interest" description="Disordered" evidence="10">
    <location>
        <begin position="1"/>
        <end position="161"/>
    </location>
</feature>
<feature type="compositionally biased region" description="Low complexity" evidence="10">
    <location>
        <begin position="1687"/>
        <end position="1708"/>
    </location>
</feature>
<feature type="compositionally biased region" description="Low complexity" evidence="10">
    <location>
        <begin position="1334"/>
        <end position="1359"/>
    </location>
</feature>
<feature type="compositionally biased region" description="Basic and acidic residues" evidence="10">
    <location>
        <begin position="648"/>
        <end position="675"/>
    </location>
</feature>
<evidence type="ECO:0000256" key="4">
    <source>
        <dbReference type="ARBA" id="ARBA00008593"/>
    </source>
</evidence>
<evidence type="ECO:0000256" key="8">
    <source>
        <dbReference type="ARBA" id="ARBA00022723"/>
    </source>
</evidence>
<evidence type="ECO:0000313" key="14">
    <source>
        <dbReference type="Proteomes" id="UP000723463"/>
    </source>
</evidence>
<comment type="cofactor">
    <cofactor evidence="2">
        <name>Mg(2+)</name>
        <dbReference type="ChEBI" id="CHEBI:18420"/>
    </cofactor>
</comment>
<dbReference type="InterPro" id="IPR043519">
    <property type="entry name" value="NT_sf"/>
</dbReference>
<dbReference type="EC" id="2.7.7.19" evidence="5"/>
<accession>A0A9P6FH69</accession>
<dbReference type="Pfam" id="PF03828">
    <property type="entry name" value="PAP_assoc"/>
    <property type="match status" value="1"/>
</dbReference>
<dbReference type="EMBL" id="JAAAXW010000010">
    <property type="protein sequence ID" value="KAF9550570.1"/>
    <property type="molecule type" value="Genomic_DNA"/>
</dbReference>
<dbReference type="Gene3D" id="3.30.460.10">
    <property type="entry name" value="Beta Polymerase, domain 2"/>
    <property type="match status" value="1"/>
</dbReference>
<feature type="domain" description="Poly(A) RNA polymerase mitochondrial-like central palm" evidence="12">
    <location>
        <begin position="868"/>
        <end position="999"/>
    </location>
</feature>
<evidence type="ECO:0000313" key="13">
    <source>
        <dbReference type="EMBL" id="KAF9550570.1"/>
    </source>
</evidence>
<feature type="compositionally biased region" description="Polar residues" evidence="10">
    <location>
        <begin position="140"/>
        <end position="159"/>
    </location>
</feature>
<dbReference type="InterPro" id="IPR002058">
    <property type="entry name" value="PAP_assoc"/>
</dbReference>
<name>A0A9P6FH69_9FUNG</name>
<feature type="compositionally biased region" description="Low complexity" evidence="10">
    <location>
        <begin position="1515"/>
        <end position="1536"/>
    </location>
</feature>
<keyword evidence="8" id="KW-0479">Metal-binding</keyword>
<evidence type="ECO:0000256" key="5">
    <source>
        <dbReference type="ARBA" id="ARBA00012388"/>
    </source>
</evidence>
<comment type="cofactor">
    <cofactor evidence="1">
        <name>Mn(2+)</name>
        <dbReference type="ChEBI" id="CHEBI:29035"/>
    </cofactor>
</comment>
<feature type="compositionally biased region" description="Basic residues" evidence="10">
    <location>
        <begin position="1423"/>
        <end position="1432"/>
    </location>
</feature>
<evidence type="ECO:0000256" key="6">
    <source>
        <dbReference type="ARBA" id="ARBA00022490"/>
    </source>
</evidence>
<feature type="domain" description="PAP-associated" evidence="11">
    <location>
        <begin position="1100"/>
        <end position="1169"/>
    </location>
</feature>
<proteinExistence type="inferred from homology"/>
<evidence type="ECO:0000256" key="7">
    <source>
        <dbReference type="ARBA" id="ARBA00022679"/>
    </source>
</evidence>
<feature type="region of interest" description="Disordered" evidence="10">
    <location>
        <begin position="1251"/>
        <end position="1359"/>
    </location>
</feature>
<dbReference type="Pfam" id="PF22600">
    <property type="entry name" value="MTPAP-like_central"/>
    <property type="match status" value="1"/>
</dbReference>
<comment type="similarity">
    <text evidence="4">Belongs to the DNA polymerase type-B-like family.</text>
</comment>
<sequence length="1708" mass="184399">MAASKDRKGVNPSVLIPEEEQSIFGQQSPYAAGFSDAPSSTFPIRSPSIPSAPPSTASSQPSAVTSPQQHPAAAPTIPLAIPAQQGAQHYPEDDQPPPAYDEVAQPPRAPQNYYGDNNNHGYTNPSAPLLPSSRPPATSYSTIPPATPYTPGSLSSTYGDSDDGSRRFNKFWLIFLAVVVLLSITVHDEDDDSDNGGCGTGFTRSIISHSIPLKINDMFISANGVTTTVILEQRNHVSEDPDMSEIAIFGTGRDRDEFKKILVQSGVDPSTGQLRLELYKNPESESNDCMSATIRVLLSPRMRVMEKLKIIVDEGNVTLAMLLPSHPLQIKDLSTRVVTGYTRIDADVLAMALGGSVGLIEGNVVVGPSMSVLMVDGYVSLNVSQSTDVMTGKIIVTNGDIDVGLTTPYVGSFRVEAGSGSVGIHNVDMKTTMVKYESDRALKGWRTETGQTPWGRYSSLKLNTHVSTTAEPSATNATTTTTTTTALHTEEEPMQPSPLAAVSTPVAAVSTPGAEAKASGGEEKEEARPRFIDLIFDTILLEESTLHRSRSAPVRGINNSNKPILVPLFYTRLAKAFEIAQEVCHAYHEVHPKDGVSALAENELEDAGLEDVERVKMYVRDIGGCNGYFLDSEGCRGGGGTLLAAKSVRVDQDGEHGRRDGDKGDLEEENTHEQEQEQEADSGIEVQDQDHSDQQEDHDEDNVVFVKAGIVFPPGRLSVSDSYLIPALNEVQIKGFNDRYGHVNPEYQDMVARVLFRLRKDYWNRTITASDIDRSEPELLMPYGSRYAQRRREIQARKQAEKAMGSSDAVMSQAAAHHLGEISQRLKGLQIVEAGKDGRKPTYGLQGLFDLPLVVPAEGAFKTVGDGVMALYQRLVPSEEYMTRRTMLVQKLQGILNAGFPGQKLRLEVFGSYASGLGSESSDADLCITTDHFQQTASYNNVRAVANVLRRGGMIQVQPITNARVPIVKFVDPATRTKCDVNTNHVLGIHNSELIRCYTMIDDRVRPFLYSLKTLVKKHGINDSSQSWLSSYAYVMMAIGFLQAQEPPVLPALQMQPESHMTELYIQMNHEGRGGKDVINCTFDRDPGRYKDFGAANTKSVGQLLIEFFEFYSRFYDYQTMEVNVRVGGGVRAREELTKARKNGNPNVKPPQRGRGEKKLIVMDPFILDRNVAGSCSGRHLVRVWTIFETLYLTLSRGDFQGAFETISGHADDDEEFARGRYPPGGRKGGLTPAQEKMLAFKQARAAAQVKISAARPRTPVQVQQASPVHPQVKVADTPLQAPGQVQGKTVNGTGATETHRSREKKTERKLERKEIRREQRESHKASRDLQAGSSSSSSRNISSSIASTPTTAEATQQPVQEPAVVQVVASPAVIASGHVDGKKNATAAFDARDAEGGAVDGDDDAGDDNDSQQGGPDGESRSRKRRQRRSVARTLHSATAAASTGVVGTAASDSVAAPIPAAPPLGGTAREGVVAAAVFASAVARATNSVNLKQTGSQQPAVAGAGSNEATQLSSTSANNNTNNNNTNSNNNKSTQQPLGDQFAQHLQQKHLQIQQQLLAQQAQKKQQKQQKQLNKQLNRQMNKQQQDQQQGPHHGQQQQQQQQLNPQFPVLAKTHKLLLGKTKEGGAAFSGSGGASGGGGGRKNKDIANGNNSVSGNGAPATSDGATSTTGGGFKRKSQTRPQSATPKTVVTSTATAATAGAAHEN</sequence>
<feature type="region of interest" description="Disordered" evidence="10">
    <location>
        <begin position="1496"/>
        <end position="1539"/>
    </location>
</feature>
<feature type="compositionally biased region" description="Gly residues" evidence="10">
    <location>
        <begin position="1633"/>
        <end position="1643"/>
    </location>
</feature>
<feature type="compositionally biased region" description="Low complexity" evidence="10">
    <location>
        <begin position="1438"/>
        <end position="1448"/>
    </location>
</feature>
<feature type="region of interest" description="Disordered" evidence="10">
    <location>
        <begin position="1626"/>
        <end position="1708"/>
    </location>
</feature>